<feature type="DNA-binding region" description="H-T-H motif" evidence="4">
    <location>
        <begin position="45"/>
        <end position="64"/>
    </location>
</feature>
<evidence type="ECO:0000256" key="2">
    <source>
        <dbReference type="ARBA" id="ARBA00023125"/>
    </source>
</evidence>
<evidence type="ECO:0000256" key="1">
    <source>
        <dbReference type="ARBA" id="ARBA00023015"/>
    </source>
</evidence>
<dbReference type="FunFam" id="1.10.10.60:FF:000141">
    <property type="entry name" value="TetR family transcriptional regulator"/>
    <property type="match status" value="1"/>
</dbReference>
<evidence type="ECO:0000313" key="7">
    <source>
        <dbReference type="EMBL" id="OWJ62755.1"/>
    </source>
</evidence>
<dbReference type="InterPro" id="IPR050109">
    <property type="entry name" value="HTH-type_TetR-like_transc_reg"/>
</dbReference>
<dbReference type="GO" id="GO:0003700">
    <property type="term" value="F:DNA-binding transcription factor activity"/>
    <property type="evidence" value="ECO:0007669"/>
    <property type="project" value="TreeGrafter"/>
</dbReference>
<dbReference type="GO" id="GO:0000976">
    <property type="term" value="F:transcription cis-regulatory region binding"/>
    <property type="evidence" value="ECO:0007669"/>
    <property type="project" value="TreeGrafter"/>
</dbReference>
<proteinExistence type="predicted"/>
<dbReference type="PANTHER" id="PTHR30055">
    <property type="entry name" value="HTH-TYPE TRANSCRIPTIONAL REGULATOR RUTR"/>
    <property type="match status" value="1"/>
</dbReference>
<keyword evidence="1" id="KW-0805">Transcription regulation</keyword>
<evidence type="ECO:0000256" key="4">
    <source>
        <dbReference type="PROSITE-ProRule" id="PRU00335"/>
    </source>
</evidence>
<keyword evidence="3" id="KW-0804">Transcription</keyword>
<dbReference type="EMBL" id="NHON01000091">
    <property type="protein sequence ID" value="OWJ62755.1"/>
    <property type="molecule type" value="Genomic_DNA"/>
</dbReference>
<dbReference type="PANTHER" id="PTHR30055:SF146">
    <property type="entry name" value="HTH-TYPE TRANSCRIPTIONAL DUAL REGULATOR CECR"/>
    <property type="match status" value="1"/>
</dbReference>
<dbReference type="Gene3D" id="1.10.10.60">
    <property type="entry name" value="Homeodomain-like"/>
    <property type="match status" value="1"/>
</dbReference>
<dbReference type="InterPro" id="IPR009057">
    <property type="entry name" value="Homeodomain-like_sf"/>
</dbReference>
<dbReference type="InterPro" id="IPR036271">
    <property type="entry name" value="Tet_transcr_reg_TetR-rel_C_sf"/>
</dbReference>
<dbReference type="RefSeq" id="WP_088155867.1">
    <property type="nucleotide sequence ID" value="NZ_NHON01000091.1"/>
</dbReference>
<dbReference type="InterPro" id="IPR001647">
    <property type="entry name" value="HTH_TetR"/>
</dbReference>
<dbReference type="AlphaFoldDB" id="A0A211ZBZ2"/>
<name>A0A211ZBZ2_9PROT</name>
<accession>A0A211ZBZ2</accession>
<evidence type="ECO:0000313" key="8">
    <source>
        <dbReference type="Proteomes" id="UP000196655"/>
    </source>
</evidence>
<evidence type="ECO:0000256" key="5">
    <source>
        <dbReference type="SAM" id="MobiDB-lite"/>
    </source>
</evidence>
<dbReference type="PRINTS" id="PR00455">
    <property type="entry name" value="HTHTETR"/>
</dbReference>
<comment type="caution">
    <text evidence="7">The sequence shown here is derived from an EMBL/GenBank/DDBJ whole genome shotgun (WGS) entry which is preliminary data.</text>
</comment>
<dbReference type="PROSITE" id="PS50977">
    <property type="entry name" value="HTH_TETR_2"/>
    <property type="match status" value="1"/>
</dbReference>
<evidence type="ECO:0000259" key="6">
    <source>
        <dbReference type="PROSITE" id="PS50977"/>
    </source>
</evidence>
<dbReference type="OrthoDB" id="5292901at2"/>
<dbReference type="Pfam" id="PF00440">
    <property type="entry name" value="TetR_N"/>
    <property type="match status" value="1"/>
</dbReference>
<dbReference type="Gene3D" id="1.10.357.10">
    <property type="entry name" value="Tetracycline Repressor, domain 2"/>
    <property type="match status" value="1"/>
</dbReference>
<gene>
    <name evidence="7" type="ORF">BWR60_29780</name>
</gene>
<feature type="region of interest" description="Disordered" evidence="5">
    <location>
        <begin position="1"/>
        <end position="20"/>
    </location>
</feature>
<dbReference type="Pfam" id="PF14246">
    <property type="entry name" value="TetR_C_7"/>
    <property type="match status" value="1"/>
</dbReference>
<keyword evidence="2 4" id="KW-0238">DNA-binding</keyword>
<dbReference type="InterPro" id="IPR039536">
    <property type="entry name" value="TetR_C_Proteobacteria"/>
</dbReference>
<feature type="domain" description="HTH tetR-type" evidence="6">
    <location>
        <begin position="22"/>
        <end position="82"/>
    </location>
</feature>
<organism evidence="7 8">
    <name type="scientific">Inquilinus limosus</name>
    <dbReference type="NCBI Taxonomy" id="171674"/>
    <lineage>
        <taxon>Bacteria</taxon>
        <taxon>Pseudomonadati</taxon>
        <taxon>Pseudomonadota</taxon>
        <taxon>Alphaproteobacteria</taxon>
        <taxon>Rhodospirillales</taxon>
        <taxon>Rhodospirillaceae</taxon>
        <taxon>Inquilinus</taxon>
    </lineage>
</organism>
<dbReference type="SUPFAM" id="SSF48498">
    <property type="entry name" value="Tetracyclin repressor-like, C-terminal domain"/>
    <property type="match status" value="1"/>
</dbReference>
<reference evidence="8" key="1">
    <citation type="submission" date="2017-05" db="EMBL/GenBank/DDBJ databases">
        <authorList>
            <person name="Macchi M."/>
            <person name="Festa S."/>
            <person name="Coppotelli B.M."/>
            <person name="Morelli I.S."/>
        </authorList>
    </citation>
    <scope>NUCLEOTIDE SEQUENCE [LARGE SCALE GENOMIC DNA]</scope>
    <source>
        <strain evidence="8">I</strain>
    </source>
</reference>
<feature type="compositionally biased region" description="Basic and acidic residues" evidence="5">
    <location>
        <begin position="9"/>
        <end position="20"/>
    </location>
</feature>
<sequence>MTGRLRPPAGKDEGTPRAARQEARQEELLRAATEVFFTSGFAGASVDEIIAKVGGSKRTIYSYFGNKEQLFATVVREIVRNAMGPLAEADFVQADLEATLRGVGLRYLGVIMSPEALHLYRTVVGEGSRFPDLARVFFDAGPGRTGANLARVLEEKGGEWGIAAGDPKRLADHFLGLIRDDLHLQVVLGLRPPPTPAEARAAVDSAVRMFVNGARGPGATRAPSGGRG</sequence>
<dbReference type="STRING" id="1122125.GCA_000423185_00812"/>
<evidence type="ECO:0000256" key="3">
    <source>
        <dbReference type="ARBA" id="ARBA00023163"/>
    </source>
</evidence>
<keyword evidence="8" id="KW-1185">Reference proteome</keyword>
<protein>
    <submittedName>
        <fullName evidence="7">TetR family transcriptional regulator</fullName>
    </submittedName>
</protein>
<dbReference type="Proteomes" id="UP000196655">
    <property type="component" value="Unassembled WGS sequence"/>
</dbReference>
<dbReference type="SUPFAM" id="SSF46689">
    <property type="entry name" value="Homeodomain-like"/>
    <property type="match status" value="1"/>
</dbReference>